<comment type="caution">
    <text evidence="1">The sequence shown here is derived from an EMBL/GenBank/DDBJ whole genome shotgun (WGS) entry which is preliminary data.</text>
</comment>
<accession>A0A8E2WFW9</accession>
<sequence>MDYHLGQLVACVDGNWQYNMPGQNPDGVTLPRKGQVYRIRSRVFLQSYLFLLFDEIHNSELPSPTGPFEPVFDARSFLPLDPKRLDVFRQQHAPVDRVPA</sequence>
<dbReference type="EMBL" id="QGGH01000001">
    <property type="protein sequence ID" value="PWJ93567.1"/>
    <property type="molecule type" value="Genomic_DNA"/>
</dbReference>
<reference evidence="1 2" key="1">
    <citation type="submission" date="2018-05" db="EMBL/GenBank/DDBJ databases">
        <title>Genomic Encyclopedia of Type Strains, Phase IV (KMG-IV): sequencing the most valuable type-strain genomes for metagenomic binning, comparative biology and taxonomic classification.</title>
        <authorList>
            <person name="Goeker M."/>
        </authorList>
    </citation>
    <scope>NUCLEOTIDE SEQUENCE [LARGE SCALE GENOMIC DNA]</scope>
    <source>
        <strain evidence="1 2">DSM 2626</strain>
    </source>
</reference>
<dbReference type="RefSeq" id="WP_109658781.1">
    <property type="nucleotide sequence ID" value="NZ_QGGH01000001.1"/>
</dbReference>
<evidence type="ECO:0000313" key="2">
    <source>
        <dbReference type="Proteomes" id="UP000245631"/>
    </source>
</evidence>
<dbReference type="GeneID" id="61049601"/>
<name>A0A8E2WFW9_RHILI</name>
<dbReference type="AlphaFoldDB" id="A0A8E2WFW9"/>
<gene>
    <name evidence="1" type="ORF">C8D77_101246</name>
</gene>
<dbReference type="Proteomes" id="UP000245631">
    <property type="component" value="Unassembled WGS sequence"/>
</dbReference>
<evidence type="ECO:0000313" key="1">
    <source>
        <dbReference type="EMBL" id="PWJ93567.1"/>
    </source>
</evidence>
<proteinExistence type="predicted"/>
<protein>
    <submittedName>
        <fullName evidence="1">Uncharacterized protein</fullName>
    </submittedName>
</protein>
<organism evidence="1 2">
    <name type="scientific">Rhizobium loti</name>
    <name type="common">Mesorhizobium loti</name>
    <dbReference type="NCBI Taxonomy" id="381"/>
    <lineage>
        <taxon>Bacteria</taxon>
        <taxon>Pseudomonadati</taxon>
        <taxon>Pseudomonadota</taxon>
        <taxon>Alphaproteobacteria</taxon>
        <taxon>Hyphomicrobiales</taxon>
        <taxon>Phyllobacteriaceae</taxon>
        <taxon>Mesorhizobium</taxon>
    </lineage>
</organism>